<evidence type="ECO:0000256" key="6">
    <source>
        <dbReference type="SAM" id="Phobius"/>
    </source>
</evidence>
<keyword evidence="2" id="KW-0963">Cytoplasm</keyword>
<dbReference type="GO" id="GO:0007019">
    <property type="term" value="P:microtubule depolymerization"/>
    <property type="evidence" value="ECO:0007669"/>
    <property type="project" value="TreeGrafter"/>
</dbReference>
<evidence type="ECO:0000313" key="8">
    <source>
        <dbReference type="Proteomes" id="UP000886595"/>
    </source>
</evidence>
<dbReference type="GO" id="GO:0003777">
    <property type="term" value="F:microtubule motor activity"/>
    <property type="evidence" value="ECO:0007669"/>
    <property type="project" value="InterPro"/>
</dbReference>
<keyword evidence="5" id="KW-0206">Cytoskeleton</keyword>
<protein>
    <submittedName>
        <fullName evidence="7">Uncharacterized protein</fullName>
    </submittedName>
</protein>
<gene>
    <name evidence="7" type="ORF">Bca52824_041282</name>
</gene>
<dbReference type="AlphaFoldDB" id="A0A8X7RV17"/>
<name>A0A8X7RV17_BRACI</name>
<keyword evidence="8" id="KW-1185">Reference proteome</keyword>
<dbReference type="PANTHER" id="PTHR47971">
    <property type="entry name" value="KINESIN-RELATED PROTEIN 6"/>
    <property type="match status" value="1"/>
</dbReference>
<keyword evidence="3" id="KW-0493">Microtubule</keyword>
<comment type="subcellular location">
    <subcellularLocation>
        <location evidence="1">Cytoplasm</location>
        <location evidence="1">Cytoskeleton</location>
    </subcellularLocation>
</comment>
<sequence>MWTRWQTNCVEILCFTTQLPPLVSSHAYQREVSSSSIPLSLSMAPLVAGPDSLPLPLSDPPDSNLKVALPSNPLDPPVPPDPPPDTLVTGFLWLYDFWATVTFPHKFSNPKLGLMISYELGLLNPSFSLLVPTVLVAFSYSIVAFVSTFVLGVKVLKLCILPANLVCLGSNCPPFSFKECFVLPHLSLVIRKIVIGSIVLKMVLFETEVKMFIVSCLGGVNCLTFLTMEVFISPLYCFEQECQFEEVFLIDCPLSETPVVELRNYLSSYPQEFSDREEKVKEVSPPRGYMALTNFRQNKSETVSRQYETDPSLDENIDALLEEEEAMMAAHRKEKEDTLRLFARGEEQPGSLIESYVKQLSFVLFRKAAGLVSLQAKFARSIIYNQCESKTIFSVY</sequence>
<evidence type="ECO:0000256" key="2">
    <source>
        <dbReference type="ARBA" id="ARBA00022490"/>
    </source>
</evidence>
<keyword evidence="4" id="KW-0505">Motor protein</keyword>
<comment type="caution">
    <text evidence="7">The sequence shown here is derived from an EMBL/GenBank/DDBJ whole genome shotgun (WGS) entry which is preliminary data.</text>
</comment>
<dbReference type="GO" id="GO:0005874">
    <property type="term" value="C:microtubule"/>
    <property type="evidence" value="ECO:0007669"/>
    <property type="project" value="UniProtKB-KW"/>
</dbReference>
<feature type="transmembrane region" description="Helical" evidence="6">
    <location>
        <begin position="129"/>
        <end position="151"/>
    </location>
</feature>
<accession>A0A8X7RV17</accession>
<dbReference type="EMBL" id="JAAMPC010000009">
    <property type="protein sequence ID" value="KAG2294613.1"/>
    <property type="molecule type" value="Genomic_DNA"/>
</dbReference>
<keyword evidence="6" id="KW-1133">Transmembrane helix</keyword>
<dbReference type="Proteomes" id="UP000886595">
    <property type="component" value="Unassembled WGS sequence"/>
</dbReference>
<evidence type="ECO:0000256" key="1">
    <source>
        <dbReference type="ARBA" id="ARBA00004245"/>
    </source>
</evidence>
<dbReference type="InterPro" id="IPR027640">
    <property type="entry name" value="Kinesin-like_fam"/>
</dbReference>
<evidence type="ECO:0000256" key="5">
    <source>
        <dbReference type="ARBA" id="ARBA00023212"/>
    </source>
</evidence>
<evidence type="ECO:0000256" key="3">
    <source>
        <dbReference type="ARBA" id="ARBA00022701"/>
    </source>
</evidence>
<dbReference type="PANTHER" id="PTHR47971:SF8">
    <property type="entry name" value="KINESIN-LIKE PROTEIN"/>
    <property type="match status" value="1"/>
</dbReference>
<evidence type="ECO:0000256" key="4">
    <source>
        <dbReference type="ARBA" id="ARBA00023175"/>
    </source>
</evidence>
<keyword evidence="6" id="KW-0812">Transmembrane</keyword>
<reference evidence="7 8" key="1">
    <citation type="submission" date="2020-02" db="EMBL/GenBank/DDBJ databases">
        <authorList>
            <person name="Ma Q."/>
            <person name="Huang Y."/>
            <person name="Song X."/>
            <person name="Pei D."/>
        </authorList>
    </citation>
    <scope>NUCLEOTIDE SEQUENCE [LARGE SCALE GENOMIC DNA]</scope>
    <source>
        <strain evidence="7">Sxm20200214</strain>
        <tissue evidence="7">Leaf</tissue>
    </source>
</reference>
<proteinExistence type="predicted"/>
<evidence type="ECO:0000313" key="7">
    <source>
        <dbReference type="EMBL" id="KAG2294613.1"/>
    </source>
</evidence>
<dbReference type="GO" id="GO:0007018">
    <property type="term" value="P:microtubule-based movement"/>
    <property type="evidence" value="ECO:0007669"/>
    <property type="project" value="InterPro"/>
</dbReference>
<organism evidence="7 8">
    <name type="scientific">Brassica carinata</name>
    <name type="common">Ethiopian mustard</name>
    <name type="synonym">Abyssinian cabbage</name>
    <dbReference type="NCBI Taxonomy" id="52824"/>
    <lineage>
        <taxon>Eukaryota</taxon>
        <taxon>Viridiplantae</taxon>
        <taxon>Streptophyta</taxon>
        <taxon>Embryophyta</taxon>
        <taxon>Tracheophyta</taxon>
        <taxon>Spermatophyta</taxon>
        <taxon>Magnoliopsida</taxon>
        <taxon>eudicotyledons</taxon>
        <taxon>Gunneridae</taxon>
        <taxon>Pentapetalae</taxon>
        <taxon>rosids</taxon>
        <taxon>malvids</taxon>
        <taxon>Brassicales</taxon>
        <taxon>Brassicaceae</taxon>
        <taxon>Brassiceae</taxon>
        <taxon>Brassica</taxon>
    </lineage>
</organism>
<keyword evidence="6" id="KW-0472">Membrane</keyword>